<gene>
    <name evidence="1" type="ORF">A5707_07540</name>
</gene>
<accession>A0A1A2YVG4</accession>
<comment type="caution">
    <text evidence="1">The sequence shown here is derived from an EMBL/GenBank/DDBJ whole genome shotgun (WGS) entry which is preliminary data.</text>
</comment>
<dbReference type="AlphaFoldDB" id="A0A1A2YVG4"/>
<sequence length="95" mass="10171">MAGCSRTALCHHPIGLGEGRCQNSLGGSGFSESQRSVVLRLRSLDQQIEVVPQAAQFARSVFYRSPGELVIIGVGTPPRGLRRHLGDLRVAGIAF</sequence>
<evidence type="ECO:0000313" key="2">
    <source>
        <dbReference type="Proteomes" id="UP000093592"/>
    </source>
</evidence>
<proteinExistence type="predicted"/>
<protein>
    <submittedName>
        <fullName evidence="1">Uncharacterized protein</fullName>
    </submittedName>
</protein>
<reference evidence="2" key="1">
    <citation type="submission" date="2016-06" db="EMBL/GenBank/DDBJ databases">
        <authorList>
            <person name="Sutton G."/>
            <person name="Brinkac L."/>
            <person name="Sanka R."/>
            <person name="Adams M."/>
            <person name="Lau E."/>
            <person name="Sam S."/>
            <person name="Sreng N."/>
            <person name="Him V."/>
            <person name="Kerleguer A."/>
            <person name="Cheng S."/>
        </authorList>
    </citation>
    <scope>NUCLEOTIDE SEQUENCE [LARGE SCALE GENOMIC DNA]</scope>
    <source>
        <strain evidence="2">E861</strain>
    </source>
</reference>
<evidence type="ECO:0000313" key="1">
    <source>
        <dbReference type="EMBL" id="OBI41408.1"/>
    </source>
</evidence>
<dbReference type="Proteomes" id="UP000093592">
    <property type="component" value="Unassembled WGS sequence"/>
</dbReference>
<organism evidence="1 2">
    <name type="scientific">Mycobacterium kyorinense</name>
    <dbReference type="NCBI Taxonomy" id="487514"/>
    <lineage>
        <taxon>Bacteria</taxon>
        <taxon>Bacillati</taxon>
        <taxon>Actinomycetota</taxon>
        <taxon>Actinomycetes</taxon>
        <taxon>Mycobacteriales</taxon>
        <taxon>Mycobacteriaceae</taxon>
        <taxon>Mycobacterium</taxon>
    </lineage>
</organism>
<name>A0A1A2YVG4_9MYCO</name>
<dbReference type="EMBL" id="LZKJ01000175">
    <property type="protein sequence ID" value="OBI41408.1"/>
    <property type="molecule type" value="Genomic_DNA"/>
</dbReference>